<dbReference type="Pfam" id="PF14818">
    <property type="entry name" value="SOGA1-2-like_CC"/>
    <property type="match status" value="1"/>
</dbReference>
<feature type="domain" description="SOGA 1/2-like coiled-coil" evidence="3">
    <location>
        <begin position="58"/>
        <end position="100"/>
    </location>
</feature>
<keyword evidence="1 2" id="KW-0175">Coiled coil</keyword>
<evidence type="ECO:0000313" key="5">
    <source>
        <dbReference type="RefSeq" id="XP_010787661.1"/>
    </source>
</evidence>
<proteinExistence type="predicted"/>
<dbReference type="Proteomes" id="UP000504611">
    <property type="component" value="Unplaced"/>
</dbReference>
<dbReference type="RefSeq" id="XP_010787661.1">
    <property type="nucleotide sequence ID" value="XM_010789359.1"/>
</dbReference>
<feature type="coiled-coil region" evidence="2">
    <location>
        <begin position="72"/>
        <end position="99"/>
    </location>
</feature>
<keyword evidence="4" id="KW-1185">Reference proteome</keyword>
<name>A0A6I9PQG9_9TELE</name>
<sequence>MYGILYLPCLLFPLQLETKAGKALSVTDAPDPPDLKLALKREREEHQHLLADSYAAVMDLTKQLQLGERNWGREKLELLERLSQERAQWEQRLLEATAQQGKRKETL</sequence>
<dbReference type="OrthoDB" id="10036174at2759"/>
<dbReference type="InterPro" id="IPR027882">
    <property type="entry name" value="SOGA1/2-like_CC"/>
</dbReference>
<accession>A0A6I9PQG9</accession>
<evidence type="ECO:0000256" key="1">
    <source>
        <dbReference type="ARBA" id="ARBA00023054"/>
    </source>
</evidence>
<evidence type="ECO:0000256" key="2">
    <source>
        <dbReference type="SAM" id="Coils"/>
    </source>
</evidence>
<gene>
    <name evidence="5" type="primary">LOC104961133</name>
</gene>
<dbReference type="InterPro" id="IPR049885">
    <property type="entry name" value="MTCL1-3"/>
</dbReference>
<dbReference type="PANTHER" id="PTHR15742:SF1">
    <property type="entry name" value="PROTEIN SOGA1"/>
    <property type="match status" value="1"/>
</dbReference>
<evidence type="ECO:0000313" key="4">
    <source>
        <dbReference type="Proteomes" id="UP000504611"/>
    </source>
</evidence>
<dbReference type="KEGG" id="ncc:104961133"/>
<organism evidence="4 5">
    <name type="scientific">Notothenia coriiceps</name>
    <name type="common">black rockcod</name>
    <dbReference type="NCBI Taxonomy" id="8208"/>
    <lineage>
        <taxon>Eukaryota</taxon>
        <taxon>Metazoa</taxon>
        <taxon>Chordata</taxon>
        <taxon>Craniata</taxon>
        <taxon>Vertebrata</taxon>
        <taxon>Euteleostomi</taxon>
        <taxon>Actinopterygii</taxon>
        <taxon>Neopterygii</taxon>
        <taxon>Teleostei</taxon>
        <taxon>Neoteleostei</taxon>
        <taxon>Acanthomorphata</taxon>
        <taxon>Eupercaria</taxon>
        <taxon>Perciformes</taxon>
        <taxon>Notothenioidei</taxon>
        <taxon>Nototheniidae</taxon>
        <taxon>Notothenia</taxon>
    </lineage>
</organism>
<dbReference type="AlphaFoldDB" id="A0A6I9PQG9"/>
<reference evidence="5" key="1">
    <citation type="submission" date="2025-08" db="UniProtKB">
        <authorList>
            <consortium name="RefSeq"/>
        </authorList>
    </citation>
    <scope>IDENTIFICATION</scope>
    <source>
        <tissue evidence="5">Muscle</tissue>
    </source>
</reference>
<evidence type="ECO:0000259" key="3">
    <source>
        <dbReference type="Pfam" id="PF14818"/>
    </source>
</evidence>
<dbReference type="PANTHER" id="PTHR15742">
    <property type="entry name" value="GIRDIN"/>
    <property type="match status" value="1"/>
</dbReference>
<dbReference type="GeneID" id="104961133"/>
<protein>
    <submittedName>
        <fullName evidence="5">Protein SOGA1-like</fullName>
    </submittedName>
</protein>